<protein>
    <submittedName>
        <fullName evidence="2">Uncharacterized protein</fullName>
    </submittedName>
</protein>
<evidence type="ECO:0000256" key="1">
    <source>
        <dbReference type="SAM" id="MobiDB-lite"/>
    </source>
</evidence>
<evidence type="ECO:0000313" key="3">
    <source>
        <dbReference type="Proteomes" id="UP001215598"/>
    </source>
</evidence>
<feature type="region of interest" description="Disordered" evidence="1">
    <location>
        <begin position="340"/>
        <end position="369"/>
    </location>
</feature>
<keyword evidence="3" id="KW-1185">Reference proteome</keyword>
<accession>A0AAD7ISP8</accession>
<dbReference type="Proteomes" id="UP001215598">
    <property type="component" value="Unassembled WGS sequence"/>
</dbReference>
<comment type="caution">
    <text evidence="2">The sequence shown here is derived from an EMBL/GenBank/DDBJ whole genome shotgun (WGS) entry which is preliminary data.</text>
</comment>
<dbReference type="EMBL" id="JARKIB010000071">
    <property type="protein sequence ID" value="KAJ7748890.1"/>
    <property type="molecule type" value="Genomic_DNA"/>
</dbReference>
<proteinExistence type="predicted"/>
<feature type="region of interest" description="Disordered" evidence="1">
    <location>
        <begin position="1"/>
        <end position="32"/>
    </location>
</feature>
<dbReference type="AlphaFoldDB" id="A0AAD7ISP8"/>
<organism evidence="2 3">
    <name type="scientific">Mycena metata</name>
    <dbReference type="NCBI Taxonomy" id="1033252"/>
    <lineage>
        <taxon>Eukaryota</taxon>
        <taxon>Fungi</taxon>
        <taxon>Dikarya</taxon>
        <taxon>Basidiomycota</taxon>
        <taxon>Agaricomycotina</taxon>
        <taxon>Agaricomycetes</taxon>
        <taxon>Agaricomycetidae</taxon>
        <taxon>Agaricales</taxon>
        <taxon>Marasmiineae</taxon>
        <taxon>Mycenaceae</taxon>
        <taxon>Mycena</taxon>
    </lineage>
</organism>
<feature type="compositionally biased region" description="Acidic residues" evidence="1">
    <location>
        <begin position="192"/>
        <end position="210"/>
    </location>
</feature>
<feature type="region of interest" description="Disordered" evidence="1">
    <location>
        <begin position="99"/>
        <end position="230"/>
    </location>
</feature>
<name>A0AAD7ISP8_9AGAR</name>
<gene>
    <name evidence="2" type="ORF">B0H16DRAFT_1725283</name>
</gene>
<evidence type="ECO:0000313" key="2">
    <source>
        <dbReference type="EMBL" id="KAJ7748890.1"/>
    </source>
</evidence>
<feature type="compositionally biased region" description="Basic residues" evidence="1">
    <location>
        <begin position="355"/>
        <end position="365"/>
    </location>
</feature>
<sequence length="591" mass="65961">MNTALCPLKPPLTNASRHALPNNPKNGGNRPSFKSYQQRFKFRWLNKTRYPTSPRTWQPAEFQVISPTFQVVLECLKIPSFILQPFQYPQYPPQISSPRTFLVSRKPKPSQRIIDSRSAPASSQPTVIDISSAESSPASRTRSKRKIAQPVLSDDEDEFKPSVAVPKREEKEEEEEEEERPAKRQKKKLAAEEDEEEGEGEGEEEEEEEERPAKRQKKKPAAEDEEERTPEEIVVNLSVFSAKQFVRPPKARNPSASSTILKFFSNLPYYKFEKLLLRKINDVAKLTRTLDEDDGIPCEFQVPRKVTNYVQLNLDGFEHMIKSALQSGTPTINLAAGLPKADAASDDDDDSDVNKKKKKKAKKSKVPSEKDITPVNAEINNKIGILRTKYACHANDGSDYYWVSAEENEHVPLGHPHFNMWAAGWAQGICDEHTPPNHAIFSKDKAGRAAGQTAAPSVLQRRIAAQAQTPGSSSSPIINNHFTLPDALLNALRPVPVAAMVPVASHLPIDTTHAPLLPANTTVGPSMLITDFCGTFELDDSIAEKLGRNGYRKSDGFKHILLKDLTAIEFLPGEVVELREAVEKWATPKLV</sequence>
<reference evidence="2" key="1">
    <citation type="submission" date="2023-03" db="EMBL/GenBank/DDBJ databases">
        <title>Massive genome expansion in bonnet fungi (Mycena s.s.) driven by repeated elements and novel gene families across ecological guilds.</title>
        <authorList>
            <consortium name="Lawrence Berkeley National Laboratory"/>
            <person name="Harder C.B."/>
            <person name="Miyauchi S."/>
            <person name="Viragh M."/>
            <person name="Kuo A."/>
            <person name="Thoen E."/>
            <person name="Andreopoulos B."/>
            <person name="Lu D."/>
            <person name="Skrede I."/>
            <person name="Drula E."/>
            <person name="Henrissat B."/>
            <person name="Morin E."/>
            <person name="Kohler A."/>
            <person name="Barry K."/>
            <person name="LaButti K."/>
            <person name="Morin E."/>
            <person name="Salamov A."/>
            <person name="Lipzen A."/>
            <person name="Mereny Z."/>
            <person name="Hegedus B."/>
            <person name="Baldrian P."/>
            <person name="Stursova M."/>
            <person name="Weitz H."/>
            <person name="Taylor A."/>
            <person name="Grigoriev I.V."/>
            <person name="Nagy L.G."/>
            <person name="Martin F."/>
            <person name="Kauserud H."/>
        </authorList>
    </citation>
    <scope>NUCLEOTIDE SEQUENCE</scope>
    <source>
        <strain evidence="2">CBHHK182m</strain>
    </source>
</reference>